<accession>A0A317T8I4</accession>
<dbReference type="SUPFAM" id="SSF53300">
    <property type="entry name" value="vWA-like"/>
    <property type="match status" value="1"/>
</dbReference>
<keyword evidence="2 5" id="KW-0812">Transmembrane</keyword>
<dbReference type="InterPro" id="IPR036465">
    <property type="entry name" value="vWFA_dom_sf"/>
</dbReference>
<comment type="caution">
    <text evidence="7">The sequence shown here is derived from an EMBL/GenBank/DDBJ whole genome shotgun (WGS) entry which is preliminary data.</text>
</comment>
<feature type="transmembrane region" description="Helical" evidence="5">
    <location>
        <begin position="317"/>
        <end position="336"/>
    </location>
</feature>
<gene>
    <name evidence="7" type="ORF">CR164_03610</name>
</gene>
<dbReference type="SMART" id="SM00327">
    <property type="entry name" value="VWA"/>
    <property type="match status" value="1"/>
</dbReference>
<proteinExistence type="predicted"/>
<sequence>MEIFCFAYPERLFLLSLLVPLAGVLVWGMWRKARARKLLADRKLSESLLGKWSPYREIVIRVMQFFATGFLLVAWCGPQLCTGDKLVRREAVDVVYVLDVSNSMLARDEVPDRLGKAKQEMLVISRGIDRGRRALVAFAGSAVVQCPLTADQRAFEAMLAIASPGLVEEQGTNLEAALDIAGRVLTGRGNSRNAAGLRIVVIASDGENHDKTFTGTVRRLSEMGIQLFVVGVGTPDPVPIPLQDDEGLSGSVRRDAEGSPVLTSFRPEVLSKLAEEAGGIFLHSRENEPVSGRVQEALGAVKNKMQWMREPRYREEVYHYFVLVSVLLLLGAGVVASRS</sequence>
<protein>
    <submittedName>
        <fullName evidence="7">VWA domain-containing protein</fullName>
    </submittedName>
</protein>
<keyword evidence="4 5" id="KW-0472">Membrane</keyword>
<feature type="domain" description="VWFA" evidence="6">
    <location>
        <begin position="93"/>
        <end position="301"/>
    </location>
</feature>
<reference evidence="8" key="1">
    <citation type="submission" date="2017-10" db="EMBL/GenBank/DDBJ databases">
        <authorList>
            <person name="Gaisin V.A."/>
            <person name="Rysina M.S."/>
            <person name="Grouzdev D.S."/>
        </authorList>
    </citation>
    <scope>NUCLEOTIDE SEQUENCE [LARGE SCALE GENOMIC DNA]</scope>
    <source>
        <strain evidence="8">V1</strain>
    </source>
</reference>
<dbReference type="InterPro" id="IPR002035">
    <property type="entry name" value="VWF_A"/>
</dbReference>
<feature type="transmembrane region" description="Helical" evidence="5">
    <location>
        <begin position="12"/>
        <end position="30"/>
    </location>
</feature>
<dbReference type="Pfam" id="PF13519">
    <property type="entry name" value="VWA_2"/>
    <property type="match status" value="1"/>
</dbReference>
<keyword evidence="8" id="KW-1185">Reference proteome</keyword>
<dbReference type="Gene3D" id="3.40.50.410">
    <property type="entry name" value="von Willebrand factor, type A domain"/>
    <property type="match status" value="1"/>
</dbReference>
<feature type="transmembrane region" description="Helical" evidence="5">
    <location>
        <begin position="58"/>
        <end position="78"/>
    </location>
</feature>
<evidence type="ECO:0000256" key="2">
    <source>
        <dbReference type="ARBA" id="ARBA00022692"/>
    </source>
</evidence>
<evidence type="ECO:0000256" key="1">
    <source>
        <dbReference type="ARBA" id="ARBA00022475"/>
    </source>
</evidence>
<keyword evidence="3 5" id="KW-1133">Transmembrane helix</keyword>
<evidence type="ECO:0000256" key="3">
    <source>
        <dbReference type="ARBA" id="ARBA00022989"/>
    </source>
</evidence>
<keyword evidence="1" id="KW-1003">Cell membrane</keyword>
<dbReference type="AlphaFoldDB" id="A0A317T8I4"/>
<name>A0A317T8I4_9CHLB</name>
<dbReference type="EMBL" id="PDNZ01000002">
    <property type="protein sequence ID" value="PWW82838.1"/>
    <property type="molecule type" value="Genomic_DNA"/>
</dbReference>
<dbReference type="PANTHER" id="PTHR22550:SF5">
    <property type="entry name" value="LEUCINE ZIPPER PROTEIN 4"/>
    <property type="match status" value="1"/>
</dbReference>
<dbReference type="PROSITE" id="PS50234">
    <property type="entry name" value="VWFA"/>
    <property type="match status" value="1"/>
</dbReference>
<dbReference type="Proteomes" id="UP000246278">
    <property type="component" value="Unassembled WGS sequence"/>
</dbReference>
<dbReference type="OrthoDB" id="6206554at2"/>
<evidence type="ECO:0000259" key="6">
    <source>
        <dbReference type="PROSITE" id="PS50234"/>
    </source>
</evidence>
<evidence type="ECO:0000313" key="7">
    <source>
        <dbReference type="EMBL" id="PWW82838.1"/>
    </source>
</evidence>
<dbReference type="PANTHER" id="PTHR22550">
    <property type="entry name" value="SPORE GERMINATION PROTEIN"/>
    <property type="match status" value="1"/>
</dbReference>
<organism evidence="7 8">
    <name type="scientific">Prosthecochloris marina</name>
    <dbReference type="NCBI Taxonomy" id="2017681"/>
    <lineage>
        <taxon>Bacteria</taxon>
        <taxon>Pseudomonadati</taxon>
        <taxon>Chlorobiota</taxon>
        <taxon>Chlorobiia</taxon>
        <taxon>Chlorobiales</taxon>
        <taxon>Chlorobiaceae</taxon>
        <taxon>Prosthecochloris</taxon>
    </lineage>
</organism>
<evidence type="ECO:0000256" key="5">
    <source>
        <dbReference type="SAM" id="Phobius"/>
    </source>
</evidence>
<dbReference type="RefSeq" id="WP_110022554.1">
    <property type="nucleotide sequence ID" value="NZ_PDNZ01000002.1"/>
</dbReference>
<dbReference type="InterPro" id="IPR050768">
    <property type="entry name" value="UPF0353/GerABKA_families"/>
</dbReference>
<evidence type="ECO:0000313" key="8">
    <source>
        <dbReference type="Proteomes" id="UP000246278"/>
    </source>
</evidence>
<evidence type="ECO:0000256" key="4">
    <source>
        <dbReference type="ARBA" id="ARBA00023136"/>
    </source>
</evidence>